<organism evidence="2">
    <name type="scientific">marine sediment metagenome</name>
    <dbReference type="NCBI Taxonomy" id="412755"/>
    <lineage>
        <taxon>unclassified sequences</taxon>
        <taxon>metagenomes</taxon>
        <taxon>ecological metagenomes</taxon>
    </lineage>
</organism>
<keyword evidence="1" id="KW-0812">Transmembrane</keyword>
<name>A0A0F9F7U8_9ZZZZ</name>
<keyword evidence="1" id="KW-0472">Membrane</keyword>
<reference evidence="2" key="1">
    <citation type="journal article" date="2015" name="Nature">
        <title>Complex archaea that bridge the gap between prokaryotes and eukaryotes.</title>
        <authorList>
            <person name="Spang A."/>
            <person name="Saw J.H."/>
            <person name="Jorgensen S.L."/>
            <person name="Zaremba-Niedzwiedzka K."/>
            <person name="Martijn J."/>
            <person name="Lind A.E."/>
            <person name="van Eijk R."/>
            <person name="Schleper C."/>
            <person name="Guy L."/>
            <person name="Ettema T.J."/>
        </authorList>
    </citation>
    <scope>NUCLEOTIDE SEQUENCE</scope>
</reference>
<proteinExistence type="predicted"/>
<sequence length="38" mass="4194">PPPVPADGSTELWAVLGSALAVMGHRYWYHWRATKKSG</sequence>
<feature type="transmembrane region" description="Helical" evidence="1">
    <location>
        <begin position="12"/>
        <end position="29"/>
    </location>
</feature>
<protein>
    <submittedName>
        <fullName evidence="2">Uncharacterized protein</fullName>
    </submittedName>
</protein>
<evidence type="ECO:0000313" key="2">
    <source>
        <dbReference type="EMBL" id="KKL47187.1"/>
    </source>
</evidence>
<dbReference type="AlphaFoldDB" id="A0A0F9F7U8"/>
<dbReference type="EMBL" id="LAZR01033757">
    <property type="protein sequence ID" value="KKL47187.1"/>
    <property type="molecule type" value="Genomic_DNA"/>
</dbReference>
<evidence type="ECO:0000256" key="1">
    <source>
        <dbReference type="SAM" id="Phobius"/>
    </source>
</evidence>
<comment type="caution">
    <text evidence="2">The sequence shown here is derived from an EMBL/GenBank/DDBJ whole genome shotgun (WGS) entry which is preliminary data.</text>
</comment>
<feature type="non-terminal residue" evidence="2">
    <location>
        <position position="1"/>
    </location>
</feature>
<gene>
    <name evidence="2" type="ORF">LCGC14_2338020</name>
</gene>
<keyword evidence="1" id="KW-1133">Transmembrane helix</keyword>
<accession>A0A0F9F7U8</accession>